<gene>
    <name evidence="1" type="ORF">HQN79_04030</name>
</gene>
<evidence type="ECO:0000313" key="1">
    <source>
        <dbReference type="EMBL" id="QKI88792.1"/>
    </source>
</evidence>
<proteinExistence type="predicted"/>
<dbReference type="Pfam" id="PF11294">
    <property type="entry name" value="DUF3095"/>
    <property type="match status" value="1"/>
</dbReference>
<dbReference type="RefSeq" id="WP_173284405.1">
    <property type="nucleotide sequence ID" value="NZ_CP054020.1"/>
</dbReference>
<evidence type="ECO:0000313" key="2">
    <source>
        <dbReference type="Proteomes" id="UP000504724"/>
    </source>
</evidence>
<sequence length="386" mass="43794">MATFFEERIPVFKRLEETLSAQSYVDIPTDWTIVIADVINSTRAIQEGRYRDINALGGSIIAAVLNAAKPRPIPFVFGGDGASFCVPPQMLDQVKQALKGCQELAEENLQLQLRAGLVPCSDLSLPVRVCRLQRAEHLTQFFFIGNGLQEAEQKTKQDQRYLLPENIQANADFSGFECRWNLVPSAKEITFSLLVQARLPEQPEALALFRTLTGKLDELIGTESGHHPLASGKLSMSYQTDKLRAEVAAKGLHASRLKRFWIGIKIRLENMIGEYWMRKHVSIDGYNWGNYRKELIENADYEKLDDIYRCVMSADKKELEQLIEWLESARRQGILYYGLHQSDAAIVTCLVSQKHSKHIHFIDSSKGGYALAARQLKKQIRQDEKP</sequence>
<dbReference type="EMBL" id="CP054020">
    <property type="protein sequence ID" value="QKI88792.1"/>
    <property type="molecule type" value="Genomic_DNA"/>
</dbReference>
<dbReference type="AlphaFoldDB" id="A0A7D4NQE4"/>
<protein>
    <submittedName>
        <fullName evidence="1">DUF3095 family protein</fullName>
    </submittedName>
</protein>
<accession>A0A7D4NQE4</accession>
<dbReference type="Proteomes" id="UP000504724">
    <property type="component" value="Chromosome"/>
</dbReference>
<dbReference type="InterPro" id="IPR021445">
    <property type="entry name" value="DUF3095"/>
</dbReference>
<keyword evidence="2" id="KW-1185">Reference proteome</keyword>
<organism evidence="1 2">
    <name type="scientific">Thiomicrorhabdus xiamenensis</name>
    <dbReference type="NCBI Taxonomy" id="2739063"/>
    <lineage>
        <taxon>Bacteria</taxon>
        <taxon>Pseudomonadati</taxon>
        <taxon>Pseudomonadota</taxon>
        <taxon>Gammaproteobacteria</taxon>
        <taxon>Thiotrichales</taxon>
        <taxon>Piscirickettsiaceae</taxon>
        <taxon>Thiomicrorhabdus</taxon>
    </lineage>
</organism>
<name>A0A7D4NQE4_9GAMM</name>
<reference evidence="1 2" key="1">
    <citation type="submission" date="2020-05" db="EMBL/GenBank/DDBJ databases">
        <title>Thiomicrorhabdus sediminis sp.nov. and Thiomicrorhabdus xiamenensis sp.nov., novel sulfur-oxidizing bacteria isolated from coastal sediment.</title>
        <authorList>
            <person name="Liu X."/>
        </authorList>
    </citation>
    <scope>NUCLEOTIDE SEQUENCE [LARGE SCALE GENOMIC DNA]</scope>
    <source>
        <strain evidence="1 2">G2</strain>
    </source>
</reference>
<dbReference type="KEGG" id="txa:HQN79_04030"/>